<dbReference type="GeneID" id="92932048"/>
<dbReference type="KEGG" id="acu:Atc_2133"/>
<dbReference type="HOGENOM" id="CLU_2056240_0_0_6"/>
<reference evidence="1 2" key="1">
    <citation type="journal article" date="2011" name="J. Genet. Genomics">
        <title>Unraveling the Acidithiobacillus caldus complete genome and its central metabolisms for carbon assimilation.</title>
        <authorList>
            <person name="You X.Y."/>
            <person name="Guo X."/>
            <person name="Zheng H.J."/>
            <person name="Zhang M.J."/>
            <person name="Liu L.J."/>
            <person name="Zhu Y.Q."/>
            <person name="Zhu B."/>
            <person name="Wang S.Y."/>
            <person name="Zhao G.P."/>
            <person name="Poetsch A."/>
            <person name="Jiang C.Y."/>
            <person name="Liu S.J."/>
        </authorList>
    </citation>
    <scope>NUCLEOTIDE SEQUENCE [LARGE SCALE GENOMIC DNA]</scope>
    <source>
        <strain evidence="1 2">SM-1</strain>
    </source>
</reference>
<organism evidence="1 2">
    <name type="scientific">Acidithiobacillus caldus (strain SM-1)</name>
    <dbReference type="NCBI Taxonomy" id="990288"/>
    <lineage>
        <taxon>Bacteria</taxon>
        <taxon>Pseudomonadati</taxon>
        <taxon>Pseudomonadota</taxon>
        <taxon>Acidithiobacillia</taxon>
        <taxon>Acidithiobacillales</taxon>
        <taxon>Acidithiobacillaceae</taxon>
        <taxon>Acidithiobacillus</taxon>
    </lineage>
</organism>
<sequence length="119" mass="13537">MIAPHPNHPNTVAIADRRSLFLMDAGPRYPNDRFSAVILLNVSRSKGEITYPFVQMNSLGMYGFGELSKVYMEAVIRRDPDVEDREISWSELPESCKKTLQHVLPEFIPDVSPVIHQPN</sequence>
<protein>
    <submittedName>
        <fullName evidence="1">Uncharacterized protein</fullName>
    </submittedName>
</protein>
<evidence type="ECO:0000313" key="1">
    <source>
        <dbReference type="EMBL" id="AEK58781.1"/>
    </source>
</evidence>
<dbReference type="STRING" id="990288.Atc_2133"/>
<accession>F9ZRZ7</accession>
<name>F9ZRZ7_ACICS</name>
<proteinExistence type="predicted"/>
<evidence type="ECO:0000313" key="2">
    <source>
        <dbReference type="Proteomes" id="UP000006135"/>
    </source>
</evidence>
<dbReference type="EMBL" id="CP002573">
    <property type="protein sequence ID" value="AEK58781.1"/>
    <property type="molecule type" value="Genomic_DNA"/>
</dbReference>
<dbReference type="Proteomes" id="UP000006135">
    <property type="component" value="Chromosome"/>
</dbReference>
<dbReference type="AlphaFoldDB" id="F9ZRZ7"/>
<gene>
    <name evidence="1" type="ordered locus">Atc_2133</name>
</gene>
<dbReference type="OrthoDB" id="10007959at2"/>
<keyword evidence="2" id="KW-1185">Reference proteome</keyword>
<dbReference type="RefSeq" id="WP_014003280.1">
    <property type="nucleotide sequence ID" value="NC_015850.1"/>
</dbReference>